<sequence>MRRLPIALTMLALAAGLVISPSLTGASPAQRTAPSTSKCGLALGSITAGGDHAVFRVDASNPPVVAKKATPDVYADGSARLSSRWNVVETATGSDRQGTVVLGSGLYNHRYSVTADGALEPGSLTRIGGGWDRFTYFESSTYWYNLTAIRNDQYGLRNDGVLFRWSVGEAGYWRATGSATGFAAVKAMALISKTSSYDMFLANTRDGGLYTVRIPVTSPLKPVFTKIRSTTWQGFESIVAGRCLDDSTVFVGIDKDNKSAYAYVMSHAAGTATTIYGMGQLPHTWADPVYLRWAPESWNDPLFGG</sequence>
<evidence type="ECO:0000313" key="2">
    <source>
        <dbReference type="EMBL" id="GAA1579871.1"/>
    </source>
</evidence>
<dbReference type="EMBL" id="BAAAOS010000020">
    <property type="protein sequence ID" value="GAA1579871.1"/>
    <property type="molecule type" value="Genomic_DNA"/>
</dbReference>
<accession>A0ABN2DM87</accession>
<gene>
    <name evidence="2" type="ORF">GCM10009789_37060</name>
</gene>
<name>A0ABN2DM87_9ACTN</name>
<feature type="chain" id="PRO_5045946137" description="DUF4185 domain-containing protein" evidence="1">
    <location>
        <begin position="27"/>
        <end position="305"/>
    </location>
</feature>
<protein>
    <recommendedName>
        <fullName evidence="4">DUF4185 domain-containing protein</fullName>
    </recommendedName>
</protein>
<reference evidence="2 3" key="1">
    <citation type="journal article" date="2019" name="Int. J. Syst. Evol. Microbiol.">
        <title>The Global Catalogue of Microorganisms (GCM) 10K type strain sequencing project: providing services to taxonomists for standard genome sequencing and annotation.</title>
        <authorList>
            <consortium name="The Broad Institute Genomics Platform"/>
            <consortium name="The Broad Institute Genome Sequencing Center for Infectious Disease"/>
            <person name="Wu L."/>
            <person name="Ma J."/>
        </authorList>
    </citation>
    <scope>NUCLEOTIDE SEQUENCE [LARGE SCALE GENOMIC DNA]</scope>
    <source>
        <strain evidence="2 3">JCM 14969</strain>
    </source>
</reference>
<organism evidence="2 3">
    <name type="scientific">Kribbella sancticallisti</name>
    <dbReference type="NCBI Taxonomy" id="460087"/>
    <lineage>
        <taxon>Bacteria</taxon>
        <taxon>Bacillati</taxon>
        <taxon>Actinomycetota</taxon>
        <taxon>Actinomycetes</taxon>
        <taxon>Propionibacteriales</taxon>
        <taxon>Kribbellaceae</taxon>
        <taxon>Kribbella</taxon>
    </lineage>
</organism>
<evidence type="ECO:0008006" key="4">
    <source>
        <dbReference type="Google" id="ProtNLM"/>
    </source>
</evidence>
<keyword evidence="3" id="KW-1185">Reference proteome</keyword>
<comment type="caution">
    <text evidence="2">The sequence shown here is derived from an EMBL/GenBank/DDBJ whole genome shotgun (WGS) entry which is preliminary data.</text>
</comment>
<feature type="signal peptide" evidence="1">
    <location>
        <begin position="1"/>
        <end position="26"/>
    </location>
</feature>
<dbReference type="Proteomes" id="UP001500393">
    <property type="component" value="Unassembled WGS sequence"/>
</dbReference>
<proteinExistence type="predicted"/>
<evidence type="ECO:0000256" key="1">
    <source>
        <dbReference type="SAM" id="SignalP"/>
    </source>
</evidence>
<evidence type="ECO:0000313" key="3">
    <source>
        <dbReference type="Proteomes" id="UP001500393"/>
    </source>
</evidence>
<keyword evidence="1" id="KW-0732">Signal</keyword>
<dbReference type="RefSeq" id="WP_344215457.1">
    <property type="nucleotide sequence ID" value="NZ_BAAAOS010000020.1"/>
</dbReference>